<proteinExistence type="predicted"/>
<dbReference type="PANTHER" id="PTHR42836">
    <property type="entry name" value="7-CARBOXY-7-DEAZAGUANINE SYNTHASE"/>
    <property type="match status" value="1"/>
</dbReference>
<sequence>MTITYELGKSLYVNMTNRCSNACTFCIRRDEPTVNGVDDLWLEKEPTKEEVLEDILKRDLSQYKELVFCGYGEPSYRLDEICEIAKDVKKRYPIPTRLNTNGHGNLIFKKDMTPYLKDAIDVVSISLNAKDKQEYDTLCRPVFEDAYEALLDFARLAGRYTKVVLTIVDILPEEDQEACRRISNSVGADLRIRSYIDVE</sequence>
<feature type="domain" description="Radical SAM core" evidence="6">
    <location>
        <begin position="5"/>
        <end position="199"/>
    </location>
</feature>
<keyword evidence="1" id="KW-0004">4Fe-4S</keyword>
<protein>
    <submittedName>
        <fullName evidence="7">Radical SAM protein</fullName>
    </submittedName>
</protein>
<evidence type="ECO:0000256" key="1">
    <source>
        <dbReference type="ARBA" id="ARBA00022485"/>
    </source>
</evidence>
<organism evidence="7 8">
    <name type="scientific">Acetobacterium paludosum</name>
    <dbReference type="NCBI Taxonomy" id="52693"/>
    <lineage>
        <taxon>Bacteria</taxon>
        <taxon>Bacillati</taxon>
        <taxon>Bacillota</taxon>
        <taxon>Clostridia</taxon>
        <taxon>Eubacteriales</taxon>
        <taxon>Eubacteriaceae</taxon>
        <taxon>Acetobacterium</taxon>
    </lineage>
</organism>
<dbReference type="InterPro" id="IPR013785">
    <property type="entry name" value="Aldolase_TIM"/>
</dbReference>
<evidence type="ECO:0000256" key="2">
    <source>
        <dbReference type="ARBA" id="ARBA00022691"/>
    </source>
</evidence>
<dbReference type="SFLD" id="SFLDG01111">
    <property type="entry name" value="Uncharacterised_Radical_SAM_Su"/>
    <property type="match status" value="1"/>
</dbReference>
<dbReference type="PROSITE" id="PS51918">
    <property type="entry name" value="RADICAL_SAM"/>
    <property type="match status" value="1"/>
</dbReference>
<accession>A0A923KXL8</accession>
<reference evidence="7" key="1">
    <citation type="submission" date="2019-10" db="EMBL/GenBank/DDBJ databases">
        <authorList>
            <person name="Ross D.E."/>
            <person name="Gulliver D."/>
        </authorList>
    </citation>
    <scope>NUCLEOTIDE SEQUENCE</scope>
    <source>
        <strain evidence="7">DER-2019</strain>
    </source>
</reference>
<dbReference type="Pfam" id="PF04055">
    <property type="entry name" value="Radical_SAM"/>
    <property type="match status" value="1"/>
</dbReference>
<dbReference type="Proteomes" id="UP000616595">
    <property type="component" value="Unassembled WGS sequence"/>
</dbReference>
<dbReference type="GO" id="GO:0003824">
    <property type="term" value="F:catalytic activity"/>
    <property type="evidence" value="ECO:0007669"/>
    <property type="project" value="InterPro"/>
</dbReference>
<dbReference type="GO" id="GO:0046872">
    <property type="term" value="F:metal ion binding"/>
    <property type="evidence" value="ECO:0007669"/>
    <property type="project" value="UniProtKB-KW"/>
</dbReference>
<keyword evidence="3" id="KW-0479">Metal-binding</keyword>
<dbReference type="Gene3D" id="3.20.20.70">
    <property type="entry name" value="Aldolase class I"/>
    <property type="match status" value="1"/>
</dbReference>
<dbReference type="InterPro" id="IPR058240">
    <property type="entry name" value="rSAM_sf"/>
</dbReference>
<name>A0A923KXL8_9FIRM</name>
<keyword evidence="4" id="KW-0408">Iron</keyword>
<keyword evidence="2" id="KW-0949">S-adenosyl-L-methionine</keyword>
<evidence type="ECO:0000259" key="6">
    <source>
        <dbReference type="PROSITE" id="PS51918"/>
    </source>
</evidence>
<dbReference type="AlphaFoldDB" id="A0A923KXL8"/>
<evidence type="ECO:0000313" key="8">
    <source>
        <dbReference type="Proteomes" id="UP000616595"/>
    </source>
</evidence>
<dbReference type="GO" id="GO:0051539">
    <property type="term" value="F:4 iron, 4 sulfur cluster binding"/>
    <property type="evidence" value="ECO:0007669"/>
    <property type="project" value="UniProtKB-KW"/>
</dbReference>
<evidence type="ECO:0000313" key="7">
    <source>
        <dbReference type="EMBL" id="MBC3888516.1"/>
    </source>
</evidence>
<dbReference type="InterPro" id="IPR023821">
    <property type="entry name" value="rSAM_TatD-assoc"/>
</dbReference>
<dbReference type="CDD" id="cd01335">
    <property type="entry name" value="Radical_SAM"/>
    <property type="match status" value="1"/>
</dbReference>
<evidence type="ECO:0000256" key="3">
    <source>
        <dbReference type="ARBA" id="ARBA00022723"/>
    </source>
</evidence>
<evidence type="ECO:0000256" key="5">
    <source>
        <dbReference type="ARBA" id="ARBA00023014"/>
    </source>
</evidence>
<dbReference type="RefSeq" id="WP_148567997.1">
    <property type="nucleotide sequence ID" value="NZ_RXYA01000013.1"/>
</dbReference>
<dbReference type="NCBIfam" id="TIGR04038">
    <property type="entry name" value="tatD_link_rSAM"/>
    <property type="match status" value="1"/>
</dbReference>
<dbReference type="OrthoDB" id="6258756at2"/>
<dbReference type="InterPro" id="IPR007197">
    <property type="entry name" value="rSAM"/>
</dbReference>
<dbReference type="SUPFAM" id="SSF102114">
    <property type="entry name" value="Radical SAM enzymes"/>
    <property type="match status" value="1"/>
</dbReference>
<comment type="caution">
    <text evidence="7">The sequence shown here is derived from an EMBL/GenBank/DDBJ whole genome shotgun (WGS) entry which is preliminary data.</text>
</comment>
<dbReference type="SFLD" id="SFLDS00029">
    <property type="entry name" value="Radical_SAM"/>
    <property type="match status" value="1"/>
</dbReference>
<keyword evidence="5" id="KW-0411">Iron-sulfur</keyword>
<dbReference type="PANTHER" id="PTHR42836:SF1">
    <property type="entry name" value="7-CARBOXY-7-DEAZAGUANINE SYNTHASE"/>
    <property type="match status" value="1"/>
</dbReference>
<keyword evidence="8" id="KW-1185">Reference proteome</keyword>
<dbReference type="EMBL" id="WJBD01000009">
    <property type="protein sequence ID" value="MBC3888516.1"/>
    <property type="molecule type" value="Genomic_DNA"/>
</dbReference>
<gene>
    <name evidence="7" type="ORF">GH810_09365</name>
</gene>
<evidence type="ECO:0000256" key="4">
    <source>
        <dbReference type="ARBA" id="ARBA00023004"/>
    </source>
</evidence>
<reference evidence="7" key="2">
    <citation type="submission" date="2020-10" db="EMBL/GenBank/DDBJ databases">
        <title>Comparative genomics of the Acetobacterium genus.</title>
        <authorList>
            <person name="Marshall C."/>
            <person name="May H."/>
            <person name="Norman S."/>
        </authorList>
    </citation>
    <scope>NUCLEOTIDE SEQUENCE</scope>
    <source>
        <strain evidence="7">DER-2019</strain>
    </source>
</reference>